<evidence type="ECO:0000256" key="1">
    <source>
        <dbReference type="SAM" id="MobiDB-lite"/>
    </source>
</evidence>
<evidence type="ECO:0000313" key="3">
    <source>
        <dbReference type="EMBL" id="TKW52493.1"/>
    </source>
</evidence>
<keyword evidence="4" id="KW-1185">Reference proteome</keyword>
<evidence type="ECO:0000259" key="2">
    <source>
        <dbReference type="Pfam" id="PF13679"/>
    </source>
</evidence>
<dbReference type="EMBL" id="PJEX01000235">
    <property type="protein sequence ID" value="TKW52493.1"/>
    <property type="molecule type" value="Genomic_DNA"/>
</dbReference>
<name>A0A4U6XB54_9PEZI</name>
<comment type="caution">
    <text evidence="3">The sequence shown here is derived from an EMBL/GenBank/DDBJ whole genome shotgun (WGS) entry which is preliminary data.</text>
</comment>
<sequence length="494" mass="53862">MLTLPESYADVEKYTDDLLDFIASPLVLQITGGIHVNDALIHNAWEALPPEWTAWWDSLPDHRLAQQDLIDSIEEEEGEPTNTAPTPGEHGDDGLSISRLSIQGQGQGQGQGQQRERPPSLTKWLETLRSLSLPRARRPGPTLTLPDVLTSRMNTKKKAEVSTAAAYIRGVCEANNITRVIDMGSGQGYLSVSLAFLFPDLRVLAIDGSESQIAASSAAAASLGIPPGRIRHLRRYIDGTAPLAAEMAAWAAGNRCVLVGLHACGNLSEHMLRYFAAAPFITHLAAIGCCYNHIVPRSAARPDGFPVSAEMRARGLVLGATALMTGCQAPNNWARADLARPEGESVYAKRRFYRALLEKVFFDKGIRPRLHETDADAATAGSRPPVWGARKGDTASFVQFARRAARVLGVDGSGILDDDELVSYESRYRAYSGRIAVLWVLGVLCCKAVESVVALDRWWFLAENGADDVDVFPVFEYRVSPRNLMIVASMRDVA</sequence>
<dbReference type="Gene3D" id="3.40.50.150">
    <property type="entry name" value="Vaccinia Virus protein VP39"/>
    <property type="match status" value="1"/>
</dbReference>
<gene>
    <name evidence="3" type="primary">Rrnad1</name>
    <name evidence="3" type="ORF">CTA1_1840</name>
</gene>
<dbReference type="AlphaFoldDB" id="A0A4U6XB54"/>
<dbReference type="PANTHER" id="PTHR12496:SF0">
    <property type="entry name" value="METHYLTRANSFERASE DOMAIN-CONTAINING PROTEIN"/>
    <property type="match status" value="1"/>
</dbReference>
<dbReference type="Pfam" id="PF13679">
    <property type="entry name" value="Methyltransf_32"/>
    <property type="match status" value="1"/>
</dbReference>
<organism evidence="3 4">
    <name type="scientific">Colletotrichum tanaceti</name>
    <dbReference type="NCBI Taxonomy" id="1306861"/>
    <lineage>
        <taxon>Eukaryota</taxon>
        <taxon>Fungi</taxon>
        <taxon>Dikarya</taxon>
        <taxon>Ascomycota</taxon>
        <taxon>Pezizomycotina</taxon>
        <taxon>Sordariomycetes</taxon>
        <taxon>Hypocreomycetidae</taxon>
        <taxon>Glomerellales</taxon>
        <taxon>Glomerellaceae</taxon>
        <taxon>Colletotrichum</taxon>
        <taxon>Colletotrichum destructivum species complex</taxon>
    </lineage>
</organism>
<reference evidence="3 4" key="1">
    <citation type="journal article" date="2019" name="PLoS ONE">
        <title>Comparative genome analysis indicates high evolutionary potential of pathogenicity genes in Colletotrichum tanaceti.</title>
        <authorList>
            <person name="Lelwala R.V."/>
            <person name="Korhonen P.K."/>
            <person name="Young N.D."/>
            <person name="Scott J.B."/>
            <person name="Ades P.A."/>
            <person name="Gasser R.B."/>
            <person name="Taylor P.W.J."/>
        </authorList>
    </citation>
    <scope>NUCLEOTIDE SEQUENCE [LARGE SCALE GENOMIC DNA]</scope>
    <source>
        <strain evidence="3">BRIP57314</strain>
    </source>
</reference>
<dbReference type="SUPFAM" id="SSF53335">
    <property type="entry name" value="S-adenosyl-L-methionine-dependent methyltransferases"/>
    <property type="match status" value="1"/>
</dbReference>
<dbReference type="InterPro" id="IPR025714">
    <property type="entry name" value="Methyltranfer_dom"/>
</dbReference>
<protein>
    <submittedName>
        <fullName evidence="3">Protein RRNAD1</fullName>
    </submittedName>
</protein>
<dbReference type="InterPro" id="IPR052220">
    <property type="entry name" value="METTL25"/>
</dbReference>
<feature type="region of interest" description="Disordered" evidence="1">
    <location>
        <begin position="76"/>
        <end position="96"/>
    </location>
</feature>
<dbReference type="PANTHER" id="PTHR12496">
    <property type="entry name" value="CGI-41 METHYLTRANSFERASE"/>
    <property type="match status" value="1"/>
</dbReference>
<dbReference type="STRING" id="1306861.A0A4U6XB54"/>
<dbReference type="Proteomes" id="UP000310108">
    <property type="component" value="Unassembled WGS sequence"/>
</dbReference>
<dbReference type="InterPro" id="IPR029063">
    <property type="entry name" value="SAM-dependent_MTases_sf"/>
</dbReference>
<proteinExistence type="predicted"/>
<evidence type="ECO:0000313" key="4">
    <source>
        <dbReference type="Proteomes" id="UP000310108"/>
    </source>
</evidence>
<feature type="domain" description="Methyltransferase" evidence="2">
    <location>
        <begin position="156"/>
        <end position="294"/>
    </location>
</feature>
<accession>A0A4U6XB54</accession>